<evidence type="ECO:0000313" key="1">
    <source>
        <dbReference type="EMBL" id="MBB6204356.1"/>
    </source>
</evidence>
<dbReference type="RefSeq" id="WP_183800779.1">
    <property type="nucleotide sequence ID" value="NZ_JACIII010000013.1"/>
</dbReference>
<organism evidence="1 2">
    <name type="scientific">Paraburkholderia fungorum</name>
    <dbReference type="NCBI Taxonomy" id="134537"/>
    <lineage>
        <taxon>Bacteria</taxon>
        <taxon>Pseudomonadati</taxon>
        <taxon>Pseudomonadota</taxon>
        <taxon>Betaproteobacteria</taxon>
        <taxon>Burkholderiales</taxon>
        <taxon>Burkholderiaceae</taxon>
        <taxon>Paraburkholderia</taxon>
    </lineage>
</organism>
<evidence type="ECO:0000313" key="2">
    <source>
        <dbReference type="Proteomes" id="UP000518681"/>
    </source>
</evidence>
<dbReference type="EMBL" id="JACIIK010000009">
    <property type="protein sequence ID" value="MBB6204356.1"/>
    <property type="molecule type" value="Genomic_DNA"/>
</dbReference>
<sequence length="138" mass="15794">MIKTLKAKLRSLIRFVDVKFRLSSRAREAAVYRRVLGLSSEVAYEGGIYVGPDDMKSEFSTGIPLPNVDRKAAYLVAEPLGEISGLHTFWAEYDRASDAWIGSVNRRRRESDLWMSAYDHRAAFHRVAKRVMMRRSSP</sequence>
<dbReference type="AlphaFoldDB" id="A0AAW3V1V4"/>
<dbReference type="Proteomes" id="UP000518681">
    <property type="component" value="Unassembled WGS sequence"/>
</dbReference>
<reference evidence="1 2" key="1">
    <citation type="submission" date="2020-08" db="EMBL/GenBank/DDBJ databases">
        <title>Genomic Encyclopedia of Type Strains, Phase IV (KMG-V): Genome sequencing to study the core and pangenomes of soil and plant-associated prokaryotes.</title>
        <authorList>
            <person name="Whitman W."/>
        </authorList>
    </citation>
    <scope>NUCLEOTIDE SEQUENCE [LARGE SCALE GENOMIC DNA]</scope>
    <source>
        <strain evidence="1 2">SEMIA 4013</strain>
    </source>
</reference>
<proteinExistence type="predicted"/>
<protein>
    <submittedName>
        <fullName evidence="1">Uncharacterized protein</fullName>
    </submittedName>
</protein>
<comment type="caution">
    <text evidence="1">The sequence shown here is derived from an EMBL/GenBank/DDBJ whole genome shotgun (WGS) entry which is preliminary data.</text>
</comment>
<gene>
    <name evidence="1" type="ORF">GGD69_005250</name>
</gene>
<name>A0AAW3V1V4_9BURK</name>
<accession>A0AAW3V1V4</accession>